<protein>
    <submittedName>
        <fullName evidence="1">Uncharacterized protein</fullName>
    </submittedName>
</protein>
<name>A0ACB8V4B0_9EURO</name>
<organism evidence="1">
    <name type="scientific">Ophidiomyces ophidiicola</name>
    <dbReference type="NCBI Taxonomy" id="1387563"/>
    <lineage>
        <taxon>Eukaryota</taxon>
        <taxon>Fungi</taxon>
        <taxon>Dikarya</taxon>
        <taxon>Ascomycota</taxon>
        <taxon>Pezizomycotina</taxon>
        <taxon>Eurotiomycetes</taxon>
        <taxon>Eurotiomycetidae</taxon>
        <taxon>Onygenales</taxon>
        <taxon>Onygenaceae</taxon>
        <taxon>Ophidiomyces</taxon>
    </lineage>
</organism>
<gene>
    <name evidence="1" type="ORF">LOY88_000731</name>
</gene>
<comment type="caution">
    <text evidence="1">The sequence shown here is derived from an EMBL/GenBank/DDBJ whole genome shotgun (WGS) entry which is preliminary data.</text>
</comment>
<reference evidence="1" key="1">
    <citation type="journal article" date="2022" name="bioRxiv">
        <title>Population genetic analysis of Ophidiomyces ophidiicola, the causative agent of snake fungal disease, indicates recent introductions to the USA.</title>
        <authorList>
            <person name="Ladner J.T."/>
            <person name="Palmer J.M."/>
            <person name="Ettinger C.L."/>
            <person name="Stajich J.E."/>
            <person name="Farrell T.M."/>
            <person name="Glorioso B.M."/>
            <person name="Lawson B."/>
            <person name="Price S.J."/>
            <person name="Stengle A.G."/>
            <person name="Grear D.A."/>
            <person name="Lorch J.M."/>
        </authorList>
    </citation>
    <scope>NUCLEOTIDE SEQUENCE</scope>
    <source>
        <strain evidence="1">NWHC 24266-5</strain>
    </source>
</reference>
<proteinExistence type="predicted"/>
<sequence>MSPSTEEGTLEEFILENYPDANLLDTIGEGVIEATEASSREARSSSGFRSWVRSIRNSRSGFSRGPTRFVTDWPEDEGLDESYRMFSEQRISRDDASFVTSSSFLHSIKTATMSLASLSVLNRGRSNTQGSSHHRSSTFSGSDPRRSMESNKLSTSVSLDELAWSHAVRRHRVIQELIDTETSYIAILRNLSQGLSLVFITPSAVRRCVDSLITLHESLLDRFLHRPNSSQSSSAFFSASRSRQVKRGNANSSTPSGTNNVFLDPRKPRGQASSRSQPLRIAAAAPKEAADIASIIEAHLPRFLIYREYIAKYPLLQTEVEVFRHSKQNWQAYDQGLEALFRTVQPLSSREKYANHARTISDLLIQPVQRLCKYQLFLSDLLKCTPASHCPTTHEILQGVYQKVVEVTADVNSSSADHLTLSRLRQTMELQLKLEFPSNEEYRDLLKVFGPIKVCGALHITYQARDMVNGVYMACALFGSHLLLAISSSDREKFRVMGIVFLGGARLEETVNGIGLHCATPYSWKLVFNFEENLVELMFSACSAKEESEWVRHLILEMAPENSTQPGAGSPRGKSSLYFDIKPLQAMIVNDRLLGVARRTSIHGTLVTLATPDYQRIYIKGTSAIPINQSNRPPLGRSQSVQNAERDIVIAPKRQKRVKLEKRLSDVWTRDIIPYPGMPVQGLGEAFMRSSTDALMGRLTSLPQFGRRANSNRMIVRTKSIEQFTIQKDDGNNKEDDEDDPSSPSLEKEKDQEEEADKFDLKSTIIETPRSQRRGFMSLRKKYSMSTECDSGQGPVEILPKAMKQSLRKRLSVALFRTGSPSRSRRFKSVEV</sequence>
<dbReference type="EMBL" id="JALBCA010000007">
    <property type="protein sequence ID" value="KAI2392346.1"/>
    <property type="molecule type" value="Genomic_DNA"/>
</dbReference>
<evidence type="ECO:0000313" key="1">
    <source>
        <dbReference type="EMBL" id="KAI2392346.1"/>
    </source>
</evidence>
<accession>A0ACB8V4B0</accession>